<protein>
    <submittedName>
        <fullName evidence="10">Putative NA+/H+ antiporter (NapA)</fullName>
    </submittedName>
</protein>
<dbReference type="Proteomes" id="UP000194141">
    <property type="component" value="Unassembled WGS sequence"/>
</dbReference>
<evidence type="ECO:0000313" key="10">
    <source>
        <dbReference type="EMBL" id="OSS42131.1"/>
    </source>
</evidence>
<dbReference type="GO" id="GO:0016020">
    <property type="term" value="C:membrane"/>
    <property type="evidence" value="ECO:0007669"/>
    <property type="project" value="UniProtKB-SubCell"/>
</dbReference>
<dbReference type="OrthoDB" id="9793589at2"/>
<feature type="domain" description="Cation/H+ exchanger transmembrane" evidence="9">
    <location>
        <begin position="14"/>
        <end position="379"/>
    </location>
</feature>
<evidence type="ECO:0000256" key="7">
    <source>
        <dbReference type="ARBA" id="ARBA00023136"/>
    </source>
</evidence>
<organism evidence="10 11">
    <name type="scientific">Desulfurella amilsii</name>
    <dbReference type="NCBI Taxonomy" id="1562698"/>
    <lineage>
        <taxon>Bacteria</taxon>
        <taxon>Pseudomonadati</taxon>
        <taxon>Campylobacterota</taxon>
        <taxon>Desulfurellia</taxon>
        <taxon>Desulfurellales</taxon>
        <taxon>Desulfurellaceae</taxon>
        <taxon>Desulfurella</taxon>
    </lineage>
</organism>
<feature type="transmembrane region" description="Helical" evidence="8">
    <location>
        <begin position="57"/>
        <end position="76"/>
    </location>
</feature>
<evidence type="ECO:0000256" key="8">
    <source>
        <dbReference type="SAM" id="Phobius"/>
    </source>
</evidence>
<reference evidence="10 11" key="1">
    <citation type="journal article" date="2017" name="Front. Microbiol.">
        <title>Genome Sequence of Desulfurella amilsii Strain TR1 and Comparative Genomics of Desulfurellaceae Family.</title>
        <authorList>
            <person name="Florentino A.P."/>
            <person name="Stams A.J."/>
            <person name="Sanchez-Andrea I."/>
        </authorList>
    </citation>
    <scope>NUCLEOTIDE SEQUENCE [LARGE SCALE GENOMIC DNA]</scope>
    <source>
        <strain evidence="10 11">TR1</strain>
    </source>
</reference>
<evidence type="ECO:0000256" key="1">
    <source>
        <dbReference type="ARBA" id="ARBA00004141"/>
    </source>
</evidence>
<evidence type="ECO:0000256" key="2">
    <source>
        <dbReference type="ARBA" id="ARBA00022448"/>
    </source>
</evidence>
<dbReference type="STRING" id="1562698.DESAMIL20_1684"/>
<sequence length="388" mass="43232">MSDGDILRLLLIILGMFLMPFISKKLKIPSAVGEILYGIAIRNTLSLTWHNSIVVNFLSLFGFIVLMYMAGLELDIKALKHITKKDAFVFALYFVVIIMFGFLMTKELEKPIIFVLVFCVTSIGLLYPVLKEQNMINKPFGLKVLILGSIGEIISLFAIIIFNLYFKFGFSVESFVKIVQLGVFIVLSILFLKLLKLFLWWFPHLSEIFLKTGNTTETGIRTNFLNLIVFVFLSNVLGIEPILGAFISGLILSLSLQENENIKTSFGIIGNGFLVPIFFIHVGLSFDLSAMMSLNMIKDACLVVIIIVLIRYLSSFVLLFSDFKAKEVLIAPMGTSFPLTLLVAVSQFGKSFGVLDDKSASMLVLSAMLASIVYPNIFKSISAPLCKC</sequence>
<evidence type="ECO:0000259" key="9">
    <source>
        <dbReference type="Pfam" id="PF00999"/>
    </source>
</evidence>
<dbReference type="GO" id="GO:1902600">
    <property type="term" value="P:proton transmembrane transport"/>
    <property type="evidence" value="ECO:0007669"/>
    <property type="project" value="InterPro"/>
</dbReference>
<dbReference type="RefSeq" id="WP_086034402.1">
    <property type="nucleotide sequence ID" value="NZ_MDSU01000018.1"/>
</dbReference>
<dbReference type="PANTHER" id="PTHR43562:SF1">
    <property type="entry name" value="NA(+)_H(+) ANTIPORTER YJBQ-RELATED"/>
    <property type="match status" value="1"/>
</dbReference>
<feature type="transmembrane region" description="Helical" evidence="8">
    <location>
        <begin position="6"/>
        <end position="23"/>
    </location>
</feature>
<keyword evidence="5 8" id="KW-1133">Transmembrane helix</keyword>
<feature type="transmembrane region" description="Helical" evidence="8">
    <location>
        <begin position="111"/>
        <end position="130"/>
    </location>
</feature>
<feature type="transmembrane region" description="Helical" evidence="8">
    <location>
        <begin position="360"/>
        <end position="378"/>
    </location>
</feature>
<evidence type="ECO:0000256" key="5">
    <source>
        <dbReference type="ARBA" id="ARBA00022989"/>
    </source>
</evidence>
<keyword evidence="7 8" id="KW-0472">Membrane</keyword>
<feature type="transmembrane region" description="Helical" evidence="8">
    <location>
        <begin position="142"/>
        <end position="166"/>
    </location>
</feature>
<comment type="caution">
    <text evidence="10">The sequence shown here is derived from an EMBL/GenBank/DDBJ whole genome shotgun (WGS) entry which is preliminary data.</text>
</comment>
<evidence type="ECO:0000256" key="4">
    <source>
        <dbReference type="ARBA" id="ARBA00022692"/>
    </source>
</evidence>
<feature type="transmembrane region" description="Helical" evidence="8">
    <location>
        <begin position="178"/>
        <end position="202"/>
    </location>
</feature>
<dbReference type="Pfam" id="PF00999">
    <property type="entry name" value="Na_H_Exchanger"/>
    <property type="match status" value="1"/>
</dbReference>
<keyword evidence="4 8" id="KW-0812">Transmembrane</keyword>
<feature type="transmembrane region" description="Helical" evidence="8">
    <location>
        <begin position="88"/>
        <end position="105"/>
    </location>
</feature>
<keyword evidence="11" id="KW-1185">Reference proteome</keyword>
<feature type="transmembrane region" description="Helical" evidence="8">
    <location>
        <begin position="300"/>
        <end position="323"/>
    </location>
</feature>
<accession>A0A1X4XX68</accession>
<gene>
    <name evidence="10" type="ORF">DESAMIL20_1684</name>
</gene>
<dbReference type="PANTHER" id="PTHR43562">
    <property type="entry name" value="NAPA-TYPE SODIUM/HYDROGEN ANTIPORTER"/>
    <property type="match status" value="1"/>
</dbReference>
<dbReference type="AlphaFoldDB" id="A0A1X4XX68"/>
<dbReference type="GO" id="GO:0015297">
    <property type="term" value="F:antiporter activity"/>
    <property type="evidence" value="ECO:0007669"/>
    <property type="project" value="UniProtKB-KW"/>
</dbReference>
<dbReference type="Gene3D" id="1.20.1530.20">
    <property type="match status" value="1"/>
</dbReference>
<keyword evidence="3" id="KW-0050">Antiport</keyword>
<feature type="transmembrane region" description="Helical" evidence="8">
    <location>
        <begin position="329"/>
        <end position="348"/>
    </location>
</feature>
<comment type="subcellular location">
    <subcellularLocation>
        <location evidence="1">Membrane</location>
        <topology evidence="1">Multi-pass membrane protein</topology>
    </subcellularLocation>
</comment>
<evidence type="ECO:0000256" key="3">
    <source>
        <dbReference type="ARBA" id="ARBA00022449"/>
    </source>
</evidence>
<proteinExistence type="predicted"/>
<feature type="transmembrane region" description="Helical" evidence="8">
    <location>
        <begin position="268"/>
        <end position="288"/>
    </location>
</feature>
<dbReference type="EMBL" id="MDSU01000018">
    <property type="protein sequence ID" value="OSS42131.1"/>
    <property type="molecule type" value="Genomic_DNA"/>
</dbReference>
<feature type="transmembrane region" description="Helical" evidence="8">
    <location>
        <begin position="223"/>
        <end position="256"/>
    </location>
</feature>
<dbReference type="InterPro" id="IPR006153">
    <property type="entry name" value="Cation/H_exchanger_TM"/>
</dbReference>
<dbReference type="InterPro" id="IPR038770">
    <property type="entry name" value="Na+/solute_symporter_sf"/>
</dbReference>
<name>A0A1X4XX68_9BACT</name>
<keyword evidence="6" id="KW-0406">Ion transport</keyword>
<keyword evidence="2" id="KW-0813">Transport</keyword>
<evidence type="ECO:0000313" key="11">
    <source>
        <dbReference type="Proteomes" id="UP000194141"/>
    </source>
</evidence>
<evidence type="ECO:0000256" key="6">
    <source>
        <dbReference type="ARBA" id="ARBA00023065"/>
    </source>
</evidence>